<organism evidence="2">
    <name type="scientific">Micrurus corallinus</name>
    <name type="common">Brazilian coral snake</name>
    <dbReference type="NCBI Taxonomy" id="54390"/>
    <lineage>
        <taxon>Eukaryota</taxon>
        <taxon>Metazoa</taxon>
        <taxon>Chordata</taxon>
        <taxon>Craniata</taxon>
        <taxon>Vertebrata</taxon>
        <taxon>Euteleostomi</taxon>
        <taxon>Lepidosauria</taxon>
        <taxon>Squamata</taxon>
        <taxon>Bifurcata</taxon>
        <taxon>Unidentata</taxon>
        <taxon>Episquamata</taxon>
        <taxon>Toxicofera</taxon>
        <taxon>Serpentes</taxon>
        <taxon>Colubroidea</taxon>
        <taxon>Elapidae</taxon>
        <taxon>Elapinae</taxon>
        <taxon>Micrurus</taxon>
    </lineage>
</organism>
<feature type="signal peptide" evidence="1">
    <location>
        <begin position="1"/>
        <end position="21"/>
    </location>
</feature>
<name>A0A2D4FU97_MICCO</name>
<dbReference type="EMBL" id="IACJ01098070">
    <property type="protein sequence ID" value="LAA51059.1"/>
    <property type="molecule type" value="Transcribed_RNA"/>
</dbReference>
<dbReference type="EMBL" id="IACJ01098069">
    <property type="protein sequence ID" value="LAA51058.1"/>
    <property type="molecule type" value="Transcribed_RNA"/>
</dbReference>
<sequence>MRNIPAYFLFLFFFLIPVTKLWRSCHGDRPSQPCRRGALDEGHVRRSGRRLEGQADSNFITICHNRGRDEKTVSWKAKRERERDRERREKGHFCVATKEGDPSVWAPWLFSG</sequence>
<evidence type="ECO:0008006" key="3">
    <source>
        <dbReference type="Google" id="ProtNLM"/>
    </source>
</evidence>
<accession>A0A2D4FU97</accession>
<protein>
    <recommendedName>
        <fullName evidence="3">Secreted protein</fullName>
    </recommendedName>
</protein>
<keyword evidence="1" id="KW-0732">Signal</keyword>
<evidence type="ECO:0000256" key="1">
    <source>
        <dbReference type="SAM" id="SignalP"/>
    </source>
</evidence>
<feature type="chain" id="PRO_5015078557" description="Secreted protein" evidence="1">
    <location>
        <begin position="22"/>
        <end position="112"/>
    </location>
</feature>
<reference evidence="2" key="1">
    <citation type="submission" date="2017-07" db="EMBL/GenBank/DDBJ databases">
        <authorList>
            <person name="Mikheyev A."/>
            <person name="Grau M."/>
        </authorList>
    </citation>
    <scope>NUCLEOTIDE SEQUENCE</scope>
    <source>
        <tissue evidence="2">Venom_gland</tissue>
    </source>
</reference>
<evidence type="ECO:0000313" key="2">
    <source>
        <dbReference type="EMBL" id="LAA51058.1"/>
    </source>
</evidence>
<dbReference type="AlphaFoldDB" id="A0A2D4FU97"/>
<proteinExistence type="predicted"/>
<reference evidence="2" key="2">
    <citation type="submission" date="2017-11" db="EMBL/GenBank/DDBJ databases">
        <title>Coralsnake Venomics: Analyses of Venom Gland Transcriptomes and Proteomes of Six Brazilian Taxa.</title>
        <authorList>
            <person name="Aird S.D."/>
            <person name="Jorge da Silva N."/>
            <person name="Qiu L."/>
            <person name="Villar-Briones A."/>
            <person name="Aparecida-Saddi V."/>
            <person name="Campos-Telles M.P."/>
            <person name="Grau M."/>
            <person name="Mikheyev A.S."/>
        </authorList>
    </citation>
    <scope>NUCLEOTIDE SEQUENCE</scope>
    <source>
        <tissue evidence="2">Venom_gland</tissue>
    </source>
</reference>